<evidence type="ECO:0000313" key="1">
    <source>
        <dbReference type="EMBL" id="MED6244176.1"/>
    </source>
</evidence>
<accession>A0ABU7B0X9</accession>
<gene>
    <name evidence="1" type="ORF">ATANTOWER_028681</name>
</gene>
<evidence type="ECO:0000313" key="2">
    <source>
        <dbReference type="Proteomes" id="UP001345963"/>
    </source>
</evidence>
<proteinExistence type="predicted"/>
<sequence>MSAYRCYRMTRSQICVNEHCIFIHSRNLLDGHRCDVFTPHISTCQRLNVKLKLVLLLFSPLLSFRAPCLGGKGGLFLQFAVKLKDFTTCRFCRPISVQIYKTPL</sequence>
<organism evidence="1 2">
    <name type="scientific">Ataeniobius toweri</name>
    <dbReference type="NCBI Taxonomy" id="208326"/>
    <lineage>
        <taxon>Eukaryota</taxon>
        <taxon>Metazoa</taxon>
        <taxon>Chordata</taxon>
        <taxon>Craniata</taxon>
        <taxon>Vertebrata</taxon>
        <taxon>Euteleostomi</taxon>
        <taxon>Actinopterygii</taxon>
        <taxon>Neopterygii</taxon>
        <taxon>Teleostei</taxon>
        <taxon>Neoteleostei</taxon>
        <taxon>Acanthomorphata</taxon>
        <taxon>Ovalentaria</taxon>
        <taxon>Atherinomorphae</taxon>
        <taxon>Cyprinodontiformes</taxon>
        <taxon>Goodeidae</taxon>
        <taxon>Ataeniobius</taxon>
    </lineage>
</organism>
<name>A0ABU7B0X9_9TELE</name>
<keyword evidence="2" id="KW-1185">Reference proteome</keyword>
<reference evidence="1 2" key="1">
    <citation type="submission" date="2021-07" db="EMBL/GenBank/DDBJ databases">
        <authorList>
            <person name="Palmer J.M."/>
        </authorList>
    </citation>
    <scope>NUCLEOTIDE SEQUENCE [LARGE SCALE GENOMIC DNA]</scope>
    <source>
        <strain evidence="1 2">AT_MEX2019</strain>
        <tissue evidence="1">Muscle</tissue>
    </source>
</reference>
<protein>
    <submittedName>
        <fullName evidence="1">Uncharacterized protein</fullName>
    </submittedName>
</protein>
<comment type="caution">
    <text evidence="1">The sequence shown here is derived from an EMBL/GenBank/DDBJ whole genome shotgun (WGS) entry which is preliminary data.</text>
</comment>
<dbReference type="Proteomes" id="UP001345963">
    <property type="component" value="Unassembled WGS sequence"/>
</dbReference>
<dbReference type="EMBL" id="JAHUTI010039411">
    <property type="protein sequence ID" value="MED6244176.1"/>
    <property type="molecule type" value="Genomic_DNA"/>
</dbReference>